<accession>A0A8H3ZB66</accession>
<dbReference type="Proteomes" id="UP000490939">
    <property type="component" value="Unassembled WGS sequence"/>
</dbReference>
<keyword evidence="3" id="KW-1185">Reference proteome</keyword>
<dbReference type="AlphaFoldDB" id="A0A8H3ZB66"/>
<gene>
    <name evidence="2" type="ORF">EG327_008681</name>
</gene>
<sequence>MGNQLLDNQQETVPCPQTPAPPSLPSRRNNPDLKRKIEDMRIVLCPIRRLPHGEVHPSLPRMVLKYWLLTEDEIDSIARFYHQTDRSNEWFHQYPGTMNWDSKWLKRPDGTESPRELKQLPTDEERLSMKRRRVGRFIGLRGCQTPGFEVAKRLEWLEGRLERALERERDGFCRKGL</sequence>
<proteinExistence type="predicted"/>
<organism evidence="2 3">
    <name type="scientific">Venturia inaequalis</name>
    <name type="common">Apple scab fungus</name>
    <dbReference type="NCBI Taxonomy" id="5025"/>
    <lineage>
        <taxon>Eukaryota</taxon>
        <taxon>Fungi</taxon>
        <taxon>Dikarya</taxon>
        <taxon>Ascomycota</taxon>
        <taxon>Pezizomycotina</taxon>
        <taxon>Dothideomycetes</taxon>
        <taxon>Pleosporomycetidae</taxon>
        <taxon>Venturiales</taxon>
        <taxon>Venturiaceae</taxon>
        <taxon>Venturia</taxon>
    </lineage>
</organism>
<feature type="region of interest" description="Disordered" evidence="1">
    <location>
        <begin position="1"/>
        <end position="32"/>
    </location>
</feature>
<feature type="compositionally biased region" description="Polar residues" evidence="1">
    <location>
        <begin position="1"/>
        <end position="12"/>
    </location>
</feature>
<dbReference type="EMBL" id="WNWR01000055">
    <property type="protein sequence ID" value="KAE9992544.1"/>
    <property type="molecule type" value="Genomic_DNA"/>
</dbReference>
<name>A0A8H3ZB66_VENIN</name>
<protein>
    <submittedName>
        <fullName evidence="2">Uncharacterized protein</fullName>
    </submittedName>
</protein>
<evidence type="ECO:0000313" key="2">
    <source>
        <dbReference type="EMBL" id="KAE9992544.1"/>
    </source>
</evidence>
<evidence type="ECO:0000256" key="1">
    <source>
        <dbReference type="SAM" id="MobiDB-lite"/>
    </source>
</evidence>
<evidence type="ECO:0000313" key="3">
    <source>
        <dbReference type="Proteomes" id="UP000490939"/>
    </source>
</evidence>
<reference evidence="2 3" key="1">
    <citation type="submission" date="2019-07" db="EMBL/GenBank/DDBJ databases">
        <title>Venturia inaequalis Genome Resource.</title>
        <authorList>
            <person name="Lichtner F.J."/>
        </authorList>
    </citation>
    <scope>NUCLEOTIDE SEQUENCE [LARGE SCALE GENOMIC DNA]</scope>
    <source>
        <strain evidence="2 3">DMI_063113</strain>
    </source>
</reference>
<comment type="caution">
    <text evidence="2">The sequence shown here is derived from an EMBL/GenBank/DDBJ whole genome shotgun (WGS) entry which is preliminary data.</text>
</comment>